<evidence type="ECO:0000313" key="1">
    <source>
        <dbReference type="EMBL" id="KAK4820346.1"/>
    </source>
</evidence>
<reference evidence="1 2" key="1">
    <citation type="journal article" date="2023" name="J. Hered.">
        <title>Chromosome-level genome of the wood stork (Mycteria americana) provides insight into avian chromosome evolution.</title>
        <authorList>
            <person name="Flamio R. Jr."/>
            <person name="Ramstad K.M."/>
        </authorList>
    </citation>
    <scope>NUCLEOTIDE SEQUENCE [LARGE SCALE GENOMIC DNA]</scope>
    <source>
        <strain evidence="1">JAX WOST 10</strain>
    </source>
</reference>
<name>A0AAN7N904_MYCAM</name>
<proteinExistence type="predicted"/>
<accession>A0AAN7N904</accession>
<gene>
    <name evidence="1" type="ORF">QYF61_024884</name>
</gene>
<dbReference type="AlphaFoldDB" id="A0AAN7N904"/>
<organism evidence="1 2">
    <name type="scientific">Mycteria americana</name>
    <name type="common">Wood stork</name>
    <dbReference type="NCBI Taxonomy" id="33587"/>
    <lineage>
        <taxon>Eukaryota</taxon>
        <taxon>Metazoa</taxon>
        <taxon>Chordata</taxon>
        <taxon>Craniata</taxon>
        <taxon>Vertebrata</taxon>
        <taxon>Euteleostomi</taxon>
        <taxon>Archelosauria</taxon>
        <taxon>Archosauria</taxon>
        <taxon>Dinosauria</taxon>
        <taxon>Saurischia</taxon>
        <taxon>Theropoda</taxon>
        <taxon>Coelurosauria</taxon>
        <taxon>Aves</taxon>
        <taxon>Neognathae</taxon>
        <taxon>Neoaves</taxon>
        <taxon>Aequornithes</taxon>
        <taxon>Ciconiiformes</taxon>
        <taxon>Ciconiidae</taxon>
        <taxon>Mycteria</taxon>
    </lineage>
</organism>
<evidence type="ECO:0000313" key="2">
    <source>
        <dbReference type="Proteomes" id="UP001333110"/>
    </source>
</evidence>
<protein>
    <submittedName>
        <fullName evidence="1">Uncharacterized protein</fullName>
    </submittedName>
</protein>
<dbReference type="Proteomes" id="UP001333110">
    <property type="component" value="Unassembled WGS sequence"/>
</dbReference>
<keyword evidence="2" id="KW-1185">Reference proteome</keyword>
<comment type="caution">
    <text evidence="1">The sequence shown here is derived from an EMBL/GenBank/DDBJ whole genome shotgun (WGS) entry which is preliminary data.</text>
</comment>
<dbReference type="EMBL" id="JAUNZN010000006">
    <property type="protein sequence ID" value="KAK4820346.1"/>
    <property type="molecule type" value="Genomic_DNA"/>
</dbReference>
<sequence>MRVAWDRSRLKGLKVHQKMPSRDEERLQYAFLKDRPNQIGQSRCRTEIAVWGPGKMMWLIRFSCSGLASTTILMFQRIRSLNVMRLPLRLQCMSRFVTASIRWSSVSERDSLLTSATLEFSGREDTSFVSLLDSAMRMLRGGRIGGVGTRSGKEEGKGTVIPAWQFDLLPLTRRQGRVCTAVAVTAETISSEGPLISELESSGLDTGPDLFSGMSVVGDHWAELPGLDLTCRQRMPLPGSVTSSDTFLCSEIPVFVIIYAAVRSSAPGSPEHAVRSTDCRTAARSALMPCPLPCSGWGSATHTSPSRFNLPGLPSAHHLQHLQMGWSS</sequence>